<accession>A0ABX5PXY0</accession>
<protein>
    <submittedName>
        <fullName evidence="2">Uncharacterized protein (TIGR03643 family)</fullName>
    </submittedName>
</protein>
<organism evidence="2 3">
    <name type="scientific">Nonlabens dokdonensis</name>
    <dbReference type="NCBI Taxonomy" id="328515"/>
    <lineage>
        <taxon>Bacteria</taxon>
        <taxon>Pseudomonadati</taxon>
        <taxon>Bacteroidota</taxon>
        <taxon>Flavobacteriia</taxon>
        <taxon>Flavobacteriales</taxon>
        <taxon>Flavobacteriaceae</taxon>
        <taxon>Nonlabens</taxon>
    </lineage>
</organism>
<dbReference type="InterPro" id="IPR019882">
    <property type="entry name" value="CHP03643"/>
</dbReference>
<feature type="compositionally biased region" description="Polar residues" evidence="1">
    <location>
        <begin position="102"/>
        <end position="113"/>
    </location>
</feature>
<sequence length="113" mass="13484">MKFVIIAIVNDFTIMARKRAKDILENLNDRQIDRIIEMGWEDRTPFDAIEAQFGVTEKEVIMIMRSEMKESSFRMWRERVQGRATKHRAQRDPEMSRFKCSMQRSTGNKIAKR</sequence>
<proteinExistence type="predicted"/>
<dbReference type="NCBIfam" id="TIGR03643">
    <property type="entry name" value="TIGR03643 family protein"/>
    <property type="match status" value="1"/>
</dbReference>
<keyword evidence="3" id="KW-1185">Reference proteome</keyword>
<evidence type="ECO:0000256" key="1">
    <source>
        <dbReference type="SAM" id="MobiDB-lite"/>
    </source>
</evidence>
<dbReference type="EMBL" id="QKZR01000002">
    <property type="protein sequence ID" value="PZX40757.1"/>
    <property type="molecule type" value="Genomic_DNA"/>
</dbReference>
<gene>
    <name evidence="2" type="ORF">LX97_01528</name>
</gene>
<name>A0ABX5PXY0_9FLAO</name>
<feature type="region of interest" description="Disordered" evidence="1">
    <location>
        <begin position="81"/>
        <end position="113"/>
    </location>
</feature>
<dbReference type="Proteomes" id="UP000248584">
    <property type="component" value="Unassembled WGS sequence"/>
</dbReference>
<comment type="caution">
    <text evidence="2">The sequence shown here is derived from an EMBL/GenBank/DDBJ whole genome shotgun (WGS) entry which is preliminary data.</text>
</comment>
<reference evidence="2 3" key="1">
    <citation type="submission" date="2018-06" db="EMBL/GenBank/DDBJ databases">
        <title>Genomic Encyclopedia of Archaeal and Bacterial Type Strains, Phase II (KMG-II): from individual species to whole genera.</title>
        <authorList>
            <person name="Goeker M."/>
        </authorList>
    </citation>
    <scope>NUCLEOTIDE SEQUENCE [LARGE SCALE GENOMIC DNA]</scope>
    <source>
        <strain evidence="2 3">DSM 17205</strain>
    </source>
</reference>
<evidence type="ECO:0000313" key="2">
    <source>
        <dbReference type="EMBL" id="PZX40757.1"/>
    </source>
</evidence>
<dbReference type="Pfam" id="PF10985">
    <property type="entry name" value="DUF2805"/>
    <property type="match status" value="1"/>
</dbReference>
<evidence type="ECO:0000313" key="3">
    <source>
        <dbReference type="Proteomes" id="UP000248584"/>
    </source>
</evidence>